<keyword evidence="4" id="KW-1185">Reference proteome</keyword>
<organism evidence="3 4">
    <name type="scientific">Rhamnella rubrinervis</name>
    <dbReference type="NCBI Taxonomy" id="2594499"/>
    <lineage>
        <taxon>Eukaryota</taxon>
        <taxon>Viridiplantae</taxon>
        <taxon>Streptophyta</taxon>
        <taxon>Embryophyta</taxon>
        <taxon>Tracheophyta</taxon>
        <taxon>Spermatophyta</taxon>
        <taxon>Magnoliopsida</taxon>
        <taxon>eudicotyledons</taxon>
        <taxon>Gunneridae</taxon>
        <taxon>Pentapetalae</taxon>
        <taxon>rosids</taxon>
        <taxon>fabids</taxon>
        <taxon>Rosales</taxon>
        <taxon>Rhamnaceae</taxon>
        <taxon>rhamnoid group</taxon>
        <taxon>Rhamneae</taxon>
        <taxon>Rhamnella</taxon>
    </lineage>
</organism>
<evidence type="ECO:0000313" key="3">
    <source>
        <dbReference type="EMBL" id="KAF3433379.1"/>
    </source>
</evidence>
<reference evidence="3" key="1">
    <citation type="submission" date="2020-03" db="EMBL/GenBank/DDBJ databases">
        <title>A high-quality chromosome-level genome assembly of a woody plant with both climbing and erect habits, Rhamnella rubrinervis.</title>
        <authorList>
            <person name="Lu Z."/>
            <person name="Yang Y."/>
            <person name="Zhu X."/>
            <person name="Sun Y."/>
        </authorList>
    </citation>
    <scope>NUCLEOTIDE SEQUENCE</scope>
    <source>
        <strain evidence="3">BYM</strain>
        <tissue evidence="3">Leaf</tissue>
    </source>
</reference>
<name>A0A8K0DSC3_9ROSA</name>
<evidence type="ECO:0000256" key="1">
    <source>
        <dbReference type="SAM" id="Coils"/>
    </source>
</evidence>
<gene>
    <name evidence="3" type="ORF">FNV43_RR24481</name>
</gene>
<feature type="region of interest" description="Disordered" evidence="2">
    <location>
        <begin position="128"/>
        <end position="193"/>
    </location>
</feature>
<dbReference type="AlphaFoldDB" id="A0A8K0DSC3"/>
<feature type="coiled-coil region" evidence="1">
    <location>
        <begin position="228"/>
        <end position="287"/>
    </location>
</feature>
<feature type="compositionally biased region" description="Basic and acidic residues" evidence="2">
    <location>
        <begin position="135"/>
        <end position="146"/>
    </location>
</feature>
<dbReference type="EMBL" id="VOIH02000011">
    <property type="protein sequence ID" value="KAF3433379.1"/>
    <property type="molecule type" value="Genomic_DNA"/>
</dbReference>
<comment type="caution">
    <text evidence="3">The sequence shown here is derived from an EMBL/GenBank/DDBJ whole genome shotgun (WGS) entry which is preliminary data.</text>
</comment>
<protein>
    <submittedName>
        <fullName evidence="3">Uncharacterized protein</fullName>
    </submittedName>
</protein>
<feature type="compositionally biased region" description="Polar residues" evidence="2">
    <location>
        <begin position="182"/>
        <end position="193"/>
    </location>
</feature>
<feature type="compositionally biased region" description="Low complexity" evidence="2">
    <location>
        <begin position="158"/>
        <end position="181"/>
    </location>
</feature>
<accession>A0A8K0DSC3</accession>
<evidence type="ECO:0000313" key="4">
    <source>
        <dbReference type="Proteomes" id="UP000796880"/>
    </source>
</evidence>
<proteinExistence type="predicted"/>
<sequence>MSKETHAACSRIASWHIILTLPTFTGMSNNSSSDREIYEDGGNEVKYLGDTSDYGSTPDTSGNLHLKEVSLGLRSHIEFAKNQPEATKNYKNLLLPDKIVTYFSHETLLSEGPSTQLNITTEGMKKKLNKMRKSGAGEKKGSDKFESPQSKRNKPFETPLAPLTPSTLSSRLSNLTSESPSRNLNRPFASNSSFGLPALLPDQRAILSEFEKKVKLMDNEVKLKEGTIHKLQDSLSKSKVKIKELESDVRELEEMNKKMIKDLEDTMMQLEKKSVRVLQELESLKSSTNETIEVETPSRCVGIRDTPARDISGAEDPTA</sequence>
<dbReference type="Proteomes" id="UP000796880">
    <property type="component" value="Unassembled WGS sequence"/>
</dbReference>
<evidence type="ECO:0000256" key="2">
    <source>
        <dbReference type="SAM" id="MobiDB-lite"/>
    </source>
</evidence>
<keyword evidence="1" id="KW-0175">Coiled coil</keyword>